<dbReference type="EMBL" id="JAHRIO010071499">
    <property type="protein sequence ID" value="MEQ2182063.1"/>
    <property type="molecule type" value="Genomic_DNA"/>
</dbReference>
<feature type="domain" description="Fibronectin type-III" evidence="1">
    <location>
        <begin position="1"/>
        <end position="85"/>
    </location>
</feature>
<evidence type="ECO:0000313" key="2">
    <source>
        <dbReference type="EMBL" id="MEQ2182063.1"/>
    </source>
</evidence>
<proteinExistence type="predicted"/>
<comment type="caution">
    <text evidence="2">The sequence shown here is derived from an EMBL/GenBank/DDBJ whole genome shotgun (WGS) entry which is preliminary data.</text>
</comment>
<gene>
    <name evidence="2" type="ORF">GOODEAATRI_018205</name>
</gene>
<evidence type="ECO:0000259" key="1">
    <source>
        <dbReference type="PROSITE" id="PS50853"/>
    </source>
</evidence>
<dbReference type="PANTHER" id="PTHR47135">
    <property type="entry name" value="FIBRONECTIN TYPE III DOMAIN-CONTAINING PROTEIN 7"/>
    <property type="match status" value="1"/>
</dbReference>
<dbReference type="InterPro" id="IPR013783">
    <property type="entry name" value="Ig-like_fold"/>
</dbReference>
<name>A0ABV0PF26_9TELE</name>
<dbReference type="PANTHER" id="PTHR47135:SF1">
    <property type="entry name" value="FIBRONECTIN TYPE III DOMAIN-CONTAINING PROTEIN 7"/>
    <property type="match status" value="1"/>
</dbReference>
<dbReference type="InterPro" id="IPR036116">
    <property type="entry name" value="FN3_sf"/>
</dbReference>
<dbReference type="PROSITE" id="PS50853">
    <property type="entry name" value="FN3"/>
    <property type="match status" value="1"/>
</dbReference>
<reference evidence="2 3" key="1">
    <citation type="submission" date="2021-06" db="EMBL/GenBank/DDBJ databases">
        <authorList>
            <person name="Palmer J.M."/>
        </authorList>
    </citation>
    <scope>NUCLEOTIDE SEQUENCE [LARGE SCALE GENOMIC DNA]</scope>
    <source>
        <strain evidence="2 3">GA_2019</strain>
        <tissue evidence="2">Muscle</tissue>
    </source>
</reference>
<keyword evidence="3" id="KW-1185">Reference proteome</keyword>
<dbReference type="SUPFAM" id="SSF49265">
    <property type="entry name" value="Fibronectin type III"/>
    <property type="match status" value="1"/>
</dbReference>
<dbReference type="Proteomes" id="UP001476798">
    <property type="component" value="Unassembled WGS sequence"/>
</dbReference>
<organism evidence="2 3">
    <name type="scientific">Goodea atripinnis</name>
    <dbReference type="NCBI Taxonomy" id="208336"/>
    <lineage>
        <taxon>Eukaryota</taxon>
        <taxon>Metazoa</taxon>
        <taxon>Chordata</taxon>
        <taxon>Craniata</taxon>
        <taxon>Vertebrata</taxon>
        <taxon>Euteleostomi</taxon>
        <taxon>Actinopterygii</taxon>
        <taxon>Neopterygii</taxon>
        <taxon>Teleostei</taxon>
        <taxon>Neoteleostei</taxon>
        <taxon>Acanthomorphata</taxon>
        <taxon>Ovalentaria</taxon>
        <taxon>Atherinomorphae</taxon>
        <taxon>Cyprinodontiformes</taxon>
        <taxon>Goodeidae</taxon>
        <taxon>Goodea</taxon>
    </lineage>
</organism>
<dbReference type="Gene3D" id="2.60.40.10">
    <property type="entry name" value="Immunoglobulins"/>
    <property type="match status" value="1"/>
</dbReference>
<feature type="non-terminal residue" evidence="2">
    <location>
        <position position="1"/>
    </location>
</feature>
<sequence length="187" mass="20899">LNTSSASNDSILVTWPPVEHAILYKLIMIREGSSTRLVLNTTDTMVKFDNLESGTSYCIKGMAWDAEGRIGDDLTVCQITHPCPTENIWVEEPTAGNCSVMWENVPLVDYYVAFIKRDDGTEKSCNTTKTTCQFFCMCGYTYLTSVFPYNQAGTSLFAHVLNYTTSENVIYLANIGSIQKNTSEYCI</sequence>
<dbReference type="InterPro" id="IPR003961">
    <property type="entry name" value="FN3_dom"/>
</dbReference>
<protein>
    <recommendedName>
        <fullName evidence="1">Fibronectin type-III domain-containing protein</fullName>
    </recommendedName>
</protein>
<evidence type="ECO:0000313" key="3">
    <source>
        <dbReference type="Proteomes" id="UP001476798"/>
    </source>
</evidence>
<dbReference type="CDD" id="cd00063">
    <property type="entry name" value="FN3"/>
    <property type="match status" value="1"/>
</dbReference>
<accession>A0ABV0PF26</accession>